<dbReference type="AlphaFoldDB" id="A0AAD5WE13"/>
<gene>
    <name evidence="1" type="ORF">KIN20_027735</name>
</gene>
<evidence type="ECO:0000313" key="2">
    <source>
        <dbReference type="Proteomes" id="UP001196413"/>
    </source>
</evidence>
<organism evidence="1 2">
    <name type="scientific">Parelaphostrongylus tenuis</name>
    <name type="common">Meningeal worm</name>
    <dbReference type="NCBI Taxonomy" id="148309"/>
    <lineage>
        <taxon>Eukaryota</taxon>
        <taxon>Metazoa</taxon>
        <taxon>Ecdysozoa</taxon>
        <taxon>Nematoda</taxon>
        <taxon>Chromadorea</taxon>
        <taxon>Rhabditida</taxon>
        <taxon>Rhabditina</taxon>
        <taxon>Rhabditomorpha</taxon>
        <taxon>Strongyloidea</taxon>
        <taxon>Metastrongylidae</taxon>
        <taxon>Parelaphostrongylus</taxon>
    </lineage>
</organism>
<sequence>MIKRDAISVGCSVAKCPISDNLINVTMACYYGKNMTRWLRTNWCMKVIGGSSITVADSSRPALFKHPSIAVLISSEMKGRMNGILFSLLLLLECLTLPLNSS</sequence>
<accession>A0AAD5WE13</accession>
<keyword evidence="2" id="KW-1185">Reference proteome</keyword>
<evidence type="ECO:0000313" key="1">
    <source>
        <dbReference type="EMBL" id="KAJ1366935.1"/>
    </source>
</evidence>
<proteinExistence type="predicted"/>
<reference evidence="1" key="1">
    <citation type="submission" date="2021-06" db="EMBL/GenBank/DDBJ databases">
        <title>Parelaphostrongylus tenuis whole genome reference sequence.</title>
        <authorList>
            <person name="Garwood T.J."/>
            <person name="Larsen P.A."/>
            <person name="Fountain-Jones N.M."/>
            <person name="Garbe J.R."/>
            <person name="Macchietto M.G."/>
            <person name="Kania S.A."/>
            <person name="Gerhold R.W."/>
            <person name="Richards J.E."/>
            <person name="Wolf T.M."/>
        </authorList>
    </citation>
    <scope>NUCLEOTIDE SEQUENCE</scope>
    <source>
        <strain evidence="1">MNPRO001-30</strain>
        <tissue evidence="1">Meninges</tissue>
    </source>
</reference>
<comment type="caution">
    <text evidence="1">The sequence shown here is derived from an EMBL/GenBank/DDBJ whole genome shotgun (WGS) entry which is preliminary data.</text>
</comment>
<protein>
    <submittedName>
        <fullName evidence="1">Uncharacterized protein</fullName>
    </submittedName>
</protein>
<dbReference type="EMBL" id="JAHQIW010005720">
    <property type="protein sequence ID" value="KAJ1366935.1"/>
    <property type="molecule type" value="Genomic_DNA"/>
</dbReference>
<dbReference type="Proteomes" id="UP001196413">
    <property type="component" value="Unassembled WGS sequence"/>
</dbReference>
<name>A0AAD5WE13_PARTN</name>